<dbReference type="AlphaFoldDB" id="A0A4C1UJW8"/>
<sequence length="171" mass="18952">MVVTRTIRRAAVVASRCRLGDASTPARRAVDRDMSACPDVELLPSSQYSRKPVALIERERKIMADVVLARMCTPTQFSLSAQYVKNLNHDCFLFTPNFLTFHLHKKPVPRSNDDLPLVRTNSNEIVNDGIADPKLSQSSISSTSSSLSTDSTKPHLLTQSDLNDLVRDLGL</sequence>
<gene>
    <name evidence="2" type="ORF">EVAR_85972_1</name>
</gene>
<feature type="region of interest" description="Disordered" evidence="1">
    <location>
        <begin position="128"/>
        <end position="155"/>
    </location>
</feature>
<comment type="caution">
    <text evidence="2">The sequence shown here is derived from an EMBL/GenBank/DDBJ whole genome shotgun (WGS) entry which is preliminary data.</text>
</comment>
<organism evidence="2 3">
    <name type="scientific">Eumeta variegata</name>
    <name type="common">Bagworm moth</name>
    <name type="synonym">Eumeta japonica</name>
    <dbReference type="NCBI Taxonomy" id="151549"/>
    <lineage>
        <taxon>Eukaryota</taxon>
        <taxon>Metazoa</taxon>
        <taxon>Ecdysozoa</taxon>
        <taxon>Arthropoda</taxon>
        <taxon>Hexapoda</taxon>
        <taxon>Insecta</taxon>
        <taxon>Pterygota</taxon>
        <taxon>Neoptera</taxon>
        <taxon>Endopterygota</taxon>
        <taxon>Lepidoptera</taxon>
        <taxon>Glossata</taxon>
        <taxon>Ditrysia</taxon>
        <taxon>Tineoidea</taxon>
        <taxon>Psychidae</taxon>
        <taxon>Oiketicinae</taxon>
        <taxon>Eumeta</taxon>
    </lineage>
</organism>
<accession>A0A4C1UJW8</accession>
<evidence type="ECO:0000256" key="1">
    <source>
        <dbReference type="SAM" id="MobiDB-lite"/>
    </source>
</evidence>
<evidence type="ECO:0000313" key="2">
    <source>
        <dbReference type="EMBL" id="GBP26470.1"/>
    </source>
</evidence>
<evidence type="ECO:0000313" key="3">
    <source>
        <dbReference type="Proteomes" id="UP000299102"/>
    </source>
</evidence>
<keyword evidence="3" id="KW-1185">Reference proteome</keyword>
<dbReference type="EMBL" id="BGZK01000181">
    <property type="protein sequence ID" value="GBP26470.1"/>
    <property type="molecule type" value="Genomic_DNA"/>
</dbReference>
<name>A0A4C1UJW8_EUMVA</name>
<protein>
    <submittedName>
        <fullName evidence="2">Uncharacterized protein</fullName>
    </submittedName>
</protein>
<reference evidence="2 3" key="1">
    <citation type="journal article" date="2019" name="Commun. Biol.">
        <title>The bagworm genome reveals a unique fibroin gene that provides high tensile strength.</title>
        <authorList>
            <person name="Kono N."/>
            <person name="Nakamura H."/>
            <person name="Ohtoshi R."/>
            <person name="Tomita M."/>
            <person name="Numata K."/>
            <person name="Arakawa K."/>
        </authorList>
    </citation>
    <scope>NUCLEOTIDE SEQUENCE [LARGE SCALE GENOMIC DNA]</scope>
</reference>
<dbReference type="Proteomes" id="UP000299102">
    <property type="component" value="Unassembled WGS sequence"/>
</dbReference>
<feature type="compositionally biased region" description="Low complexity" evidence="1">
    <location>
        <begin position="136"/>
        <end position="151"/>
    </location>
</feature>
<proteinExistence type="predicted"/>